<evidence type="ECO:0000313" key="2">
    <source>
        <dbReference type="EMBL" id="TYQ03920.1"/>
    </source>
</evidence>
<protein>
    <submittedName>
        <fullName evidence="2">MspA protein</fullName>
    </submittedName>
</protein>
<dbReference type="Pfam" id="PF09203">
    <property type="entry name" value="MspA"/>
    <property type="match status" value="1"/>
</dbReference>
<dbReference type="EMBL" id="VNIQ01000004">
    <property type="protein sequence ID" value="TYQ03920.1"/>
    <property type="molecule type" value="Genomic_DNA"/>
</dbReference>
<organism evidence="2">
    <name type="scientific">Nocardia globerula</name>
    <dbReference type="NCBI Taxonomy" id="1818"/>
    <lineage>
        <taxon>Bacteria</taxon>
        <taxon>Bacillati</taxon>
        <taxon>Actinomycetota</taxon>
        <taxon>Actinomycetes</taxon>
        <taxon>Mycobacteriales</taxon>
        <taxon>Nocardiaceae</taxon>
        <taxon>Nocardia</taxon>
    </lineage>
</organism>
<comment type="caution">
    <text evidence="2">The sequence shown here is derived from an EMBL/GenBank/DDBJ whole genome shotgun (WGS) entry which is preliminary data.</text>
</comment>
<dbReference type="SUPFAM" id="SSF56959">
    <property type="entry name" value="Leukocidin-like"/>
    <property type="match status" value="1"/>
</dbReference>
<dbReference type="InterPro" id="IPR015286">
    <property type="entry name" value="Porin_fam_mycobact-type"/>
</dbReference>
<gene>
    <name evidence="2" type="ORF">FNL38_104289</name>
</gene>
<dbReference type="AlphaFoldDB" id="A0A652YPY9"/>
<dbReference type="Gene3D" id="2.60.40.1650">
    <property type="entry name" value="Porin MspA (Ig-like beta-sandwich domain)"/>
    <property type="match status" value="1"/>
</dbReference>
<name>A0A652YPY9_NOCGL</name>
<accession>A0A652YPY9</accession>
<evidence type="ECO:0000256" key="1">
    <source>
        <dbReference type="ARBA" id="ARBA00022729"/>
    </source>
</evidence>
<keyword evidence="1" id="KW-0732">Signal</keyword>
<proteinExistence type="predicted"/>
<reference evidence="2" key="1">
    <citation type="submission" date="2019-07" db="EMBL/GenBank/DDBJ databases">
        <title>Genomic Encyclopedia of Type Strains, Phase IV (KMG-IV): sequencing the most valuable type-strain genomes for metagenomic binning, comparative biology and taxonomic classification.</title>
        <authorList>
            <person name="Goeker M."/>
        </authorList>
    </citation>
    <scope>NUCLEOTIDE SEQUENCE</scope>
    <source>
        <strain evidence="2">DSM 44596</strain>
    </source>
</reference>
<dbReference type="InterPro" id="IPR036435">
    <property type="entry name" value="Leukocidin/porin_MspA_sf"/>
</dbReference>
<dbReference type="Gene3D" id="2.10.300.10">
    <property type="entry name" value="Porin MspA ribbon domain"/>
    <property type="match status" value="1"/>
</dbReference>
<sequence length="242" mass="24764">MTNTRVCGGAGGKRAASRNKARNGARIGAVGAVAALAVAFGSTNASAGVDNASSITDVKGNRIEVLQMDTAIHTVPPLDSSPLSVEFFHDGVASVRIDGPDADSFTGTQLTIGYQIGYPIALTGATVVLNSPGLDWGVESGTNLGIGFIPEPALGLDISNAFVLGGDIIPSQELDVDLAPGGITDVELLEDQTFDGREATVRMQGIHGYVQGAIGPVTIRPYAKAVTSNGDTVVTYGAPQRL</sequence>